<dbReference type="SUPFAM" id="SSF56801">
    <property type="entry name" value="Acetyl-CoA synthetase-like"/>
    <property type="match status" value="2"/>
</dbReference>
<gene>
    <name evidence="6" type="ORF">SCAR479_05075</name>
</gene>
<dbReference type="Pfam" id="PF00550">
    <property type="entry name" value="PP-binding"/>
    <property type="match status" value="2"/>
</dbReference>
<dbReference type="Gene3D" id="3.30.559.30">
    <property type="entry name" value="Nonribosomal peptide synthetase, condensation domain"/>
    <property type="match status" value="2"/>
</dbReference>
<dbReference type="Gene3D" id="3.40.50.980">
    <property type="match status" value="4"/>
</dbReference>
<dbReference type="PANTHER" id="PTHR45527">
    <property type="entry name" value="NONRIBOSOMAL PEPTIDE SYNTHETASE"/>
    <property type="match status" value="1"/>
</dbReference>
<dbReference type="InterPro" id="IPR023213">
    <property type="entry name" value="CAT-like_dom_sf"/>
</dbReference>
<evidence type="ECO:0000313" key="6">
    <source>
        <dbReference type="EMBL" id="KAK9778105.1"/>
    </source>
</evidence>
<dbReference type="Gene3D" id="2.30.38.10">
    <property type="entry name" value="Luciferase, Domain 3"/>
    <property type="match status" value="2"/>
</dbReference>
<dbReference type="SUPFAM" id="SSF52777">
    <property type="entry name" value="CoA-dependent acyltransferases"/>
    <property type="match status" value="4"/>
</dbReference>
<dbReference type="InterPro" id="IPR036736">
    <property type="entry name" value="ACP-like_sf"/>
</dbReference>
<comment type="similarity">
    <text evidence="4">Belongs to the NRP synthetase family.</text>
</comment>
<evidence type="ECO:0000313" key="7">
    <source>
        <dbReference type="Proteomes" id="UP001465668"/>
    </source>
</evidence>
<dbReference type="InterPro" id="IPR001242">
    <property type="entry name" value="Condensation_dom"/>
</dbReference>
<dbReference type="CDD" id="cd05918">
    <property type="entry name" value="A_NRPS_SidN3_like"/>
    <property type="match status" value="2"/>
</dbReference>
<name>A0ABR2XX39_9PEZI</name>
<dbReference type="Pfam" id="PF00668">
    <property type="entry name" value="Condensation"/>
    <property type="match status" value="2"/>
</dbReference>
<keyword evidence="2" id="KW-0597">Phosphoprotein</keyword>
<reference evidence="6 7" key="1">
    <citation type="submission" date="2024-02" db="EMBL/GenBank/DDBJ databases">
        <title>First draft genome assembly of two strains of Seiridium cardinale.</title>
        <authorList>
            <person name="Emiliani G."/>
            <person name="Scali E."/>
        </authorList>
    </citation>
    <scope>NUCLEOTIDE SEQUENCE [LARGE SCALE GENOMIC DNA]</scope>
    <source>
        <strain evidence="6 7">BM-138-000479</strain>
    </source>
</reference>
<dbReference type="NCBIfam" id="TIGR01733">
    <property type="entry name" value="AA-adenyl-dom"/>
    <property type="match status" value="1"/>
</dbReference>
<accession>A0ABR2XX39</accession>
<dbReference type="Gene3D" id="1.10.1200.10">
    <property type="entry name" value="ACP-like"/>
    <property type="match status" value="2"/>
</dbReference>
<dbReference type="Gene3D" id="3.30.559.10">
    <property type="entry name" value="Chloramphenicol acetyltransferase-like domain"/>
    <property type="match status" value="2"/>
</dbReference>
<dbReference type="InterPro" id="IPR006162">
    <property type="entry name" value="Ppantetheine_attach_site"/>
</dbReference>
<evidence type="ECO:0000256" key="2">
    <source>
        <dbReference type="ARBA" id="ARBA00022553"/>
    </source>
</evidence>
<comment type="caution">
    <text evidence="6">The sequence shown here is derived from an EMBL/GenBank/DDBJ whole genome shotgun (WGS) entry which is preliminary data.</text>
</comment>
<evidence type="ECO:0000259" key="5">
    <source>
        <dbReference type="PROSITE" id="PS50075"/>
    </source>
</evidence>
<dbReference type="InterPro" id="IPR010071">
    <property type="entry name" value="AA_adenyl_dom"/>
</dbReference>
<dbReference type="PROSITE" id="PS50075">
    <property type="entry name" value="CARRIER"/>
    <property type="match status" value="2"/>
</dbReference>
<dbReference type="PROSITE" id="PS00012">
    <property type="entry name" value="PHOSPHOPANTETHEINE"/>
    <property type="match status" value="2"/>
</dbReference>
<proteinExistence type="inferred from homology"/>
<evidence type="ECO:0000256" key="3">
    <source>
        <dbReference type="ARBA" id="ARBA00022598"/>
    </source>
</evidence>
<dbReference type="Proteomes" id="UP001465668">
    <property type="component" value="Unassembled WGS sequence"/>
</dbReference>
<evidence type="ECO:0000256" key="1">
    <source>
        <dbReference type="ARBA" id="ARBA00022450"/>
    </source>
</evidence>
<dbReference type="PROSITE" id="PS00455">
    <property type="entry name" value="AMP_BINDING"/>
    <property type="match status" value="2"/>
</dbReference>
<keyword evidence="1" id="KW-0596">Phosphopantetheine</keyword>
<dbReference type="SMART" id="SM00823">
    <property type="entry name" value="PKS_PP"/>
    <property type="match status" value="2"/>
</dbReference>
<dbReference type="PANTHER" id="PTHR45527:SF3">
    <property type="entry name" value="SIDEROPHORE SYNTHETASE (EUROFUNG)"/>
    <property type="match status" value="1"/>
</dbReference>
<dbReference type="InterPro" id="IPR020806">
    <property type="entry name" value="PKS_PP-bd"/>
</dbReference>
<dbReference type="Gene3D" id="3.30.300.30">
    <property type="match status" value="2"/>
</dbReference>
<protein>
    <submittedName>
        <fullName evidence="6">Carrier domain-containing protein</fullName>
    </submittedName>
</protein>
<dbReference type="CDD" id="cd19545">
    <property type="entry name" value="FUM14_C_NRPS-like"/>
    <property type="match status" value="1"/>
</dbReference>
<dbReference type="Pfam" id="PF00501">
    <property type="entry name" value="AMP-binding"/>
    <property type="match status" value="2"/>
</dbReference>
<dbReference type="InterPro" id="IPR000873">
    <property type="entry name" value="AMP-dep_synth/lig_dom"/>
</dbReference>
<keyword evidence="7" id="KW-1185">Reference proteome</keyword>
<organism evidence="6 7">
    <name type="scientific">Seiridium cardinale</name>
    <dbReference type="NCBI Taxonomy" id="138064"/>
    <lineage>
        <taxon>Eukaryota</taxon>
        <taxon>Fungi</taxon>
        <taxon>Dikarya</taxon>
        <taxon>Ascomycota</taxon>
        <taxon>Pezizomycotina</taxon>
        <taxon>Sordariomycetes</taxon>
        <taxon>Xylariomycetidae</taxon>
        <taxon>Amphisphaeriales</taxon>
        <taxon>Sporocadaceae</taxon>
        <taxon>Seiridium</taxon>
    </lineage>
</organism>
<sequence length="2169" mass="238505">MHASLDTQLDTRSTSGPAGEGDLHTIWQWNSMLPQTVNACVHQLICQRISYDDQAVCAWDGDLTYRELDDLSSRLAASLIGLGAGPEVIIPLCFEKSMWMPVAMMAVMKAGGASCALDVTQPEGRLRSIVKQIKPTIIISSKSSKGIADCLSGKAFVVTVDKESLERSPAALPAASQTIVTPENSLYVVFTSGSTGAPKGVVITHSNFSSALVHQNERLGFKRSTRTLDFASYAFDAAWYNTLHTLYAGACLCIPSEESRHNDLNGAIHQLRPNFANLTPKLCAFLDTESLGLLGLIELAGETADAMQVNRLRETTAVRFAYGPAECSILSTVSNETASCSNIGHGLGVRTWIVDSENDSLLAPLGSVGELWIEGPLVGQGYLRDDLKTTEAFIENPQWLAQGGPGYEGRSGRVYRTGDLVRYDSSNDGSLVFFGRKDAQVKIRGQRVELGEVEHQILESLPKGCCTQVVADVIKPKDSENYILVAFLASIETTQAATESMHEKLAHSVPSYMIPTFFVPVDEIPVAQTGKTDRRKMRELGTSLTLRQLSDMSMTRSDWRQPETVLEKELQALWAAALKVDIDSIGADDNFLRIGGDSIGAMRLVVAARKKQLSLTVADVFKQPRLCDLAEVIRTKLSCEKGDTDIQPFSLVKGDIASLCKLASHHCNINAPQIEDIFPCTPLQEGLMALTAKKTNGYVVRVVRQIQAGVDLNRFKASWEAVVARSPVLRTRVVDLGNAGLMQVVLHEAVDWTLATQLESYIHLDKRHPMELGTPLTRFGLVTEAESSTVSFVLTMHHAMCDGWSVPLLFDMAERIYHNELVENPPPFQGFIRHVQNLDQDEGKKTWRQQLQGIEAQPFPQLPTARYQPEPDAEVLHRISDLHWPAGNSTPATLIKAAWSVLIARHTSSAEVLFGATVSGRQAIVPGLEQMQGPTIATLPVRVAIDPNEVVKKLLERIQDQALDTTEFEQMGLQCIRRISDDAERACQFQTLVVIQPTDQNVASSALFEGEIDDVWDLGAFNPYALLLEFQPEIQGVQLRASFDPNLIERDQMQRMAGQFENVLRQLCTPGNGVKQLSAIVTTSKEDLCDLWEWNATVPQPLDMCVQDLVSERVKSQPEAIAISAWDGELKYCELETASDWVANELCRLGVEPGFIIPLCFEKSLSVPVMMLGVLKAGATFTMLSPSLPQGRIASLLNSVKPVVVITSPQHKELFGNTPIFSVEDLSVAKQETPSGLVSRRRGCWSTPAAVQFTSGTTGTPKGILLDHRCISTTAFSSYMFDISIYDTFMALVHGGCLCIPSEEDRENSLGASLMAFRATWVFLSPSVARAIPTASARTLKTLVLGGEALADTDVLKWADKVNTFNWYGPAECAMASHTPGSALQTWVLTPDNSSSRPEAETDSRCCSVKLSSWKTGSIGTSFNSNCWVTDTDNPNALVPIGTVGELVVQGPGLMRGYLNDREKTAAAFIVDPLWLLRGAPGHPGRRGRLYRTGDLVRRNADGSLTYVGRRDTQVKLRGQRVELGDVEHHVLQAVNAPDFPDAQVVAEVIAPQDTGAPMLVAFINFGKDNSKPQQEILPMDQSFVASLERRLAEALPRHMIPAVFLAVRSIPITMNGKLDRKKLRDLVRLLKPEQLSTSGSSISVSRQRQPETLVERQLQKLWGTILGTEAYIGAEDNFLQIGGDSIAAMRLVSAAREQGLSLTVSEIFRKPRLCDLAVVARPVGKTLNVVVERFSLLEHKLRHGSFIQEEIPLYLCAPMTVSDCFPVTSWQATCIKLATMFPPRQWNHFTIDLPAFYTRAKAVRLCEYLWDNMEILRMVFIQHGGVYFQVLTKDLRPTVLHFSTIGKIKDLTSRICEDDLQYPGTLGTPFTRFNILSGPRGDLRLVLRMSHAQYDSTTLLHMMRLLGTFSANGPIPRSGSFPGFLQHTAKNESSCRSYWSSFLRSSSLSKLEIGSRAGDSDQTTSPIAVQKLVRMPISSEGYTPATIFTAACAIVIANQSKSSDVTFGRLVSGRAMLPFPLRDTAGPCLNIIPVRVRHDSEHPLKNALKLVHQQHIDSLVYDTIGFDHIVKYCTDWPDNIKHFGCVTHYQDLGDAEADVAGANLQLTPFEGRAVETRLMEDNVVMISAKPTGGELRLELAVSGGHYAESQLCGWMESLGTIIEAFQEG</sequence>
<dbReference type="InterPro" id="IPR009081">
    <property type="entry name" value="PP-bd_ACP"/>
</dbReference>
<dbReference type="InterPro" id="IPR020845">
    <property type="entry name" value="AMP-binding_CS"/>
</dbReference>
<dbReference type="EMBL" id="JARVKM010000017">
    <property type="protein sequence ID" value="KAK9778105.1"/>
    <property type="molecule type" value="Genomic_DNA"/>
</dbReference>
<keyword evidence="3" id="KW-0436">Ligase</keyword>
<evidence type="ECO:0000256" key="4">
    <source>
        <dbReference type="ARBA" id="ARBA00029454"/>
    </source>
</evidence>
<feature type="domain" description="Carrier" evidence="5">
    <location>
        <begin position="1650"/>
        <end position="1725"/>
    </location>
</feature>
<feature type="domain" description="Carrier" evidence="5">
    <location>
        <begin position="561"/>
        <end position="637"/>
    </location>
</feature>
<dbReference type="SUPFAM" id="SSF47336">
    <property type="entry name" value="ACP-like"/>
    <property type="match status" value="2"/>
</dbReference>
<dbReference type="InterPro" id="IPR045851">
    <property type="entry name" value="AMP-bd_C_sf"/>
</dbReference>